<dbReference type="EMBL" id="CM031831">
    <property type="protein sequence ID" value="KAG6702570.1"/>
    <property type="molecule type" value="Genomic_DNA"/>
</dbReference>
<dbReference type="PANTHER" id="PTHR33710:SF64">
    <property type="entry name" value="ENDONUCLEASE_EXONUCLEASE_PHOSPHATASE DOMAIN-CONTAINING PROTEIN"/>
    <property type="match status" value="1"/>
</dbReference>
<reference evidence="1" key="1">
    <citation type="submission" date="2021-01" db="EMBL/GenBank/DDBJ databases">
        <authorList>
            <person name="Lovell J.T."/>
            <person name="Bentley N."/>
            <person name="Bhattarai G."/>
            <person name="Jenkins J.W."/>
            <person name="Sreedasyam A."/>
            <person name="Alarcon Y."/>
            <person name="Bock C."/>
            <person name="Boston L."/>
            <person name="Carlson J."/>
            <person name="Cervantes K."/>
            <person name="Clermont K."/>
            <person name="Krom N."/>
            <person name="Kubenka K."/>
            <person name="Mamidi S."/>
            <person name="Mattison C."/>
            <person name="Monteros M."/>
            <person name="Pisani C."/>
            <person name="Plott C."/>
            <person name="Rajasekar S."/>
            <person name="Rhein H.S."/>
            <person name="Rohla C."/>
            <person name="Song M."/>
            <person name="Hilaire R.S."/>
            <person name="Shu S."/>
            <person name="Wells L."/>
            <person name="Wang X."/>
            <person name="Webber J."/>
            <person name="Heerema R.J."/>
            <person name="Klein P."/>
            <person name="Conner P."/>
            <person name="Grauke L."/>
            <person name="Grimwood J."/>
            <person name="Schmutz J."/>
            <person name="Randall J.J."/>
        </authorList>
    </citation>
    <scope>NUCLEOTIDE SEQUENCE</scope>
    <source>
        <tissue evidence="1">Leaf</tissue>
    </source>
</reference>
<sequence length="332" mass="38658">MDKMEEFVGEFSVVVSFNLAEDNFMWAFAGIYGPNAENIRKHLWEEIGDFNITRFSSERSGVSRLSPTMTEFSDCSFDLNLVDLSLVGGPFTWSNNQTYSWLDRFLISPDCECHYPEVSQKRLPSLCSDHFPILLDGGGIQGGRRSFRFENMWLKSEGFVDKVRHWWSSYQFHDTPPFILAGKLKTLKNDLKLWNSQSFGDVGEQKQTMTEEIQNFDRITEDRVLTLEELSRKTDLVSELERILSLEEISWRQKSRALWLKEGDRSTKFFHSVANSHRRNNTIEMLKINGRDCTEAPVIRDHVVSFLKIFFQNERDGGQQWMGLTLILLNHN</sequence>
<dbReference type="AlphaFoldDB" id="A0A922EIG3"/>
<proteinExistence type="predicted"/>
<gene>
    <name evidence="1" type="ORF">I3842_07G041400</name>
</gene>
<protein>
    <submittedName>
        <fullName evidence="1">Uncharacterized protein</fullName>
    </submittedName>
</protein>
<dbReference type="Proteomes" id="UP000811246">
    <property type="component" value="Chromosome 7"/>
</dbReference>
<evidence type="ECO:0000313" key="2">
    <source>
        <dbReference type="Proteomes" id="UP000811246"/>
    </source>
</evidence>
<evidence type="ECO:0000313" key="1">
    <source>
        <dbReference type="EMBL" id="KAG6702570.1"/>
    </source>
</evidence>
<name>A0A922EIG3_CARIL</name>
<accession>A0A922EIG3</accession>
<dbReference type="PANTHER" id="PTHR33710">
    <property type="entry name" value="BNAC02G09200D PROTEIN"/>
    <property type="match status" value="1"/>
</dbReference>
<organism evidence="1 2">
    <name type="scientific">Carya illinoinensis</name>
    <name type="common">Pecan</name>
    <dbReference type="NCBI Taxonomy" id="32201"/>
    <lineage>
        <taxon>Eukaryota</taxon>
        <taxon>Viridiplantae</taxon>
        <taxon>Streptophyta</taxon>
        <taxon>Embryophyta</taxon>
        <taxon>Tracheophyta</taxon>
        <taxon>Spermatophyta</taxon>
        <taxon>Magnoliopsida</taxon>
        <taxon>eudicotyledons</taxon>
        <taxon>Gunneridae</taxon>
        <taxon>Pentapetalae</taxon>
        <taxon>rosids</taxon>
        <taxon>fabids</taxon>
        <taxon>Fagales</taxon>
        <taxon>Juglandaceae</taxon>
        <taxon>Carya</taxon>
    </lineage>
</organism>
<comment type="caution">
    <text evidence="1">The sequence shown here is derived from an EMBL/GenBank/DDBJ whole genome shotgun (WGS) entry which is preliminary data.</text>
</comment>